<evidence type="ECO:0000259" key="2">
    <source>
        <dbReference type="PROSITE" id="PS51827"/>
    </source>
</evidence>
<evidence type="ECO:0000256" key="1">
    <source>
        <dbReference type="SAM" id="MobiDB-lite"/>
    </source>
</evidence>
<dbReference type="PANTHER" id="PTHR48430:SF1">
    <property type="entry name" value="PARTNER OF XRN-2 PROTEIN 1"/>
    <property type="match status" value="1"/>
</dbReference>
<dbReference type="InterPro" id="IPR021859">
    <property type="entry name" value="XTBD"/>
</dbReference>
<dbReference type="PROSITE" id="PS51827">
    <property type="entry name" value="XTBD"/>
    <property type="match status" value="1"/>
</dbReference>
<feature type="compositionally biased region" description="Polar residues" evidence="1">
    <location>
        <begin position="39"/>
        <end position="59"/>
    </location>
</feature>
<evidence type="ECO:0000313" key="3">
    <source>
        <dbReference type="EMBL" id="JAT88268.1"/>
    </source>
</evidence>
<sequence length="213" mass="24763">IFKGFDSCNRTPNLLEPSYNPTQESRSLHSPIFKGFDSYNRTQESMSTRTNILQPSYNPTREFHSSRPISSGSDSYNHPESKIQTKLRQIAANDAQIAPKMQSQNIFQAKNRSQIDVDALRGEHEADEQWEVRRRFMMQHKDRFEQDELVTLAQLFTNIEFLGCKYPQETMARIAKLSESVSSKYRESRKNKLKRTFVQASDAAEQKAKRSFK</sequence>
<protein>
    <recommendedName>
        <fullName evidence="2">XRN2-binding (XTBD) domain-containing protein</fullName>
    </recommendedName>
</protein>
<proteinExistence type="predicted"/>
<feature type="non-terminal residue" evidence="3">
    <location>
        <position position="1"/>
    </location>
</feature>
<name>A0A1E1WMU5_PECGO</name>
<accession>A0A1E1WMU5</accession>
<dbReference type="EMBL" id="GDQN01002786">
    <property type="protein sequence ID" value="JAT88268.1"/>
    <property type="molecule type" value="Transcribed_RNA"/>
</dbReference>
<reference evidence="3" key="1">
    <citation type="submission" date="2015-09" db="EMBL/GenBank/DDBJ databases">
        <title>De novo assembly of Pectinophora gossypiella (Pink Bollworm) gut transcriptome.</title>
        <authorList>
            <person name="Tassone E.E."/>
        </authorList>
    </citation>
    <scope>NUCLEOTIDE SEQUENCE</scope>
</reference>
<dbReference type="Pfam" id="PF11952">
    <property type="entry name" value="XTBD"/>
    <property type="match status" value="1"/>
</dbReference>
<feature type="domain" description="XRN2-binding (XTBD)" evidence="2">
    <location>
        <begin position="117"/>
        <end position="201"/>
    </location>
</feature>
<gene>
    <name evidence="3" type="ORF">g.12540</name>
</gene>
<dbReference type="PANTHER" id="PTHR48430">
    <property type="entry name" value="PARTNER OF XRN-2 PROTEIN 1"/>
    <property type="match status" value="1"/>
</dbReference>
<feature type="region of interest" description="Disordered" evidence="1">
    <location>
        <begin position="185"/>
        <end position="213"/>
    </location>
</feature>
<dbReference type="AlphaFoldDB" id="A0A1E1WMU5"/>
<feature type="region of interest" description="Disordered" evidence="1">
    <location>
        <begin position="12"/>
        <end position="79"/>
    </location>
</feature>
<feature type="compositionally biased region" description="Polar residues" evidence="1">
    <location>
        <begin position="67"/>
        <end position="76"/>
    </location>
</feature>
<organism evidence="3">
    <name type="scientific">Pectinophora gossypiella</name>
    <name type="common">Cotton pink bollworm</name>
    <name type="synonym">Depressaria gossypiella</name>
    <dbReference type="NCBI Taxonomy" id="13191"/>
    <lineage>
        <taxon>Eukaryota</taxon>
        <taxon>Metazoa</taxon>
        <taxon>Ecdysozoa</taxon>
        <taxon>Arthropoda</taxon>
        <taxon>Hexapoda</taxon>
        <taxon>Insecta</taxon>
        <taxon>Pterygota</taxon>
        <taxon>Neoptera</taxon>
        <taxon>Endopterygota</taxon>
        <taxon>Lepidoptera</taxon>
        <taxon>Glossata</taxon>
        <taxon>Ditrysia</taxon>
        <taxon>Gelechioidea</taxon>
        <taxon>Gelechiidae</taxon>
        <taxon>Apatetrinae</taxon>
        <taxon>Pectinophora</taxon>
    </lineage>
</organism>
<dbReference type="OrthoDB" id="7471804at2759"/>
<feature type="compositionally biased region" description="Basic and acidic residues" evidence="1">
    <location>
        <begin position="204"/>
        <end position="213"/>
    </location>
</feature>